<dbReference type="GO" id="GO:0005886">
    <property type="term" value="C:plasma membrane"/>
    <property type="evidence" value="ECO:0007669"/>
    <property type="project" value="UniProtKB-SubCell"/>
</dbReference>
<evidence type="ECO:0000256" key="5">
    <source>
        <dbReference type="ARBA" id="ARBA00022989"/>
    </source>
</evidence>
<organism evidence="9 10">
    <name type="scientific">Methylocystis echinoides</name>
    <dbReference type="NCBI Taxonomy" id="29468"/>
    <lineage>
        <taxon>Bacteria</taxon>
        <taxon>Pseudomonadati</taxon>
        <taxon>Pseudomonadota</taxon>
        <taxon>Alphaproteobacteria</taxon>
        <taxon>Hyphomicrobiales</taxon>
        <taxon>Methylocystaceae</taxon>
        <taxon>Methylocystis</taxon>
    </lineage>
</organism>
<feature type="compositionally biased region" description="Pro residues" evidence="7">
    <location>
        <begin position="90"/>
        <end position="105"/>
    </location>
</feature>
<keyword evidence="6 8" id="KW-0472">Membrane</keyword>
<name>A0A9W6GZL8_9HYPH</name>
<comment type="similarity">
    <text evidence="2">Belongs to the TrbI/VirB10 family.</text>
</comment>
<dbReference type="CDD" id="cd16429">
    <property type="entry name" value="VirB10"/>
    <property type="match status" value="1"/>
</dbReference>
<protein>
    <recommendedName>
        <fullName evidence="11">Conjugal transfer protein</fullName>
    </recommendedName>
</protein>
<evidence type="ECO:0000256" key="6">
    <source>
        <dbReference type="ARBA" id="ARBA00023136"/>
    </source>
</evidence>
<feature type="compositionally biased region" description="Basic and acidic residues" evidence="7">
    <location>
        <begin position="121"/>
        <end position="136"/>
    </location>
</feature>
<dbReference type="EMBL" id="BSEC01000005">
    <property type="protein sequence ID" value="GLI95760.1"/>
    <property type="molecule type" value="Genomic_DNA"/>
</dbReference>
<dbReference type="Proteomes" id="UP001144323">
    <property type="component" value="Unassembled WGS sequence"/>
</dbReference>
<dbReference type="NCBIfam" id="NF038091">
    <property type="entry name" value="T4SS_VirB10"/>
    <property type="match status" value="1"/>
</dbReference>
<keyword evidence="3" id="KW-1003">Cell membrane</keyword>
<keyword evidence="5 8" id="KW-1133">Transmembrane helix</keyword>
<comment type="subcellular location">
    <subcellularLocation>
        <location evidence="1">Cell membrane</location>
        <topology evidence="1">Single-pass membrane protein</topology>
    </subcellularLocation>
</comment>
<evidence type="ECO:0000256" key="1">
    <source>
        <dbReference type="ARBA" id="ARBA00004162"/>
    </source>
</evidence>
<gene>
    <name evidence="9" type="ORF">LMG27198_47520</name>
</gene>
<feature type="region of interest" description="Disordered" evidence="7">
    <location>
        <begin position="65"/>
        <end position="136"/>
    </location>
</feature>
<evidence type="ECO:0008006" key="11">
    <source>
        <dbReference type="Google" id="ProtNLM"/>
    </source>
</evidence>
<keyword evidence="4 8" id="KW-0812">Transmembrane</keyword>
<evidence type="ECO:0000256" key="3">
    <source>
        <dbReference type="ARBA" id="ARBA00022475"/>
    </source>
</evidence>
<feature type="transmembrane region" description="Helical" evidence="8">
    <location>
        <begin position="26"/>
        <end position="48"/>
    </location>
</feature>
<evidence type="ECO:0000313" key="9">
    <source>
        <dbReference type="EMBL" id="GLI95760.1"/>
    </source>
</evidence>
<evidence type="ECO:0000256" key="7">
    <source>
        <dbReference type="SAM" id="MobiDB-lite"/>
    </source>
</evidence>
<accession>A0A9W6GZL8</accession>
<dbReference type="Gene3D" id="2.40.128.260">
    <property type="entry name" value="Type IV secretion system, VirB10/TraB/TrbI"/>
    <property type="match status" value="1"/>
</dbReference>
<evidence type="ECO:0000256" key="4">
    <source>
        <dbReference type="ARBA" id="ARBA00022692"/>
    </source>
</evidence>
<keyword evidence="10" id="KW-1185">Reference proteome</keyword>
<dbReference type="InterPro" id="IPR047695">
    <property type="entry name" value="T4SS_VirB10/PtlG"/>
</dbReference>
<evidence type="ECO:0000256" key="2">
    <source>
        <dbReference type="ARBA" id="ARBA00010265"/>
    </source>
</evidence>
<dbReference type="Pfam" id="PF03743">
    <property type="entry name" value="TrbI"/>
    <property type="match status" value="1"/>
</dbReference>
<proteinExistence type="inferred from homology"/>
<sequence>MPTPEEYRLADLEGAAQSGVARSSNALGNTIVIGIPLVALAFVGWLLYSWQHKDAKLMTSADKEEFNTQQYPGPGLPAERPNLDLGRMSVPPPAESQVPPPPVAPPTALAAPPFPDAATQKNDDEEKRRLAEEERKKWERLRAGQLIADGGSTLAPGGANAAANANGANGGAAAPEEDGNRRFLATAGSAGLEKSVATKNDRIDALVAQGTLIRADLLTAIQSDLPGNVSAVVREDVWSFDGRRVLIPAGTKLIGDYRSGVTRGQTRIFVVWTRLLREDGVSVQLGSIGTDDLGRAGQAGFVDRHYVERFGASILLSVIGGASQFIATLGQQSQLNNQGASTTILDPVTGLPITINSQPNQNLLNARQIGSQQISQSLTKLSEEALKDSISIPTTIYVDQGTRIVVFVRKDLDFSNFYPDPIKEALREIKHERQSKTH</sequence>
<dbReference type="AlphaFoldDB" id="A0A9W6GZL8"/>
<dbReference type="InterPro" id="IPR042217">
    <property type="entry name" value="T4SS_VirB10/TrbI"/>
</dbReference>
<dbReference type="InterPro" id="IPR005498">
    <property type="entry name" value="T4SS_VirB10/TraB/TrbI"/>
</dbReference>
<evidence type="ECO:0000256" key="8">
    <source>
        <dbReference type="SAM" id="Phobius"/>
    </source>
</evidence>
<evidence type="ECO:0000313" key="10">
    <source>
        <dbReference type="Proteomes" id="UP001144323"/>
    </source>
</evidence>
<comment type="caution">
    <text evidence="9">The sequence shown here is derived from an EMBL/GenBank/DDBJ whole genome shotgun (WGS) entry which is preliminary data.</text>
</comment>
<reference evidence="9" key="1">
    <citation type="journal article" date="2023" name="Int. J. Syst. Evol. Microbiol.">
        <title>Methylocystis iwaonis sp. nov., a type II methane-oxidizing bacterium from surface soil of a rice paddy field in Japan, and emended description of the genus Methylocystis (ex Whittenbury et al. 1970) Bowman et al. 1993.</title>
        <authorList>
            <person name="Kaise H."/>
            <person name="Sawadogo J.B."/>
            <person name="Alam M.S."/>
            <person name="Ueno C."/>
            <person name="Dianou D."/>
            <person name="Shinjo R."/>
            <person name="Asakawa S."/>
        </authorList>
    </citation>
    <scope>NUCLEOTIDE SEQUENCE</scope>
    <source>
        <strain evidence="9">LMG27198</strain>
    </source>
</reference>